<keyword evidence="3" id="KW-1185">Reference proteome</keyword>
<dbReference type="Pfam" id="PF17618">
    <property type="entry name" value="SL4P"/>
    <property type="match status" value="1"/>
</dbReference>
<sequence length="207" mass="23474">MSLEKTVNIKILTALPPIVVIYTTKEEFYTELLKKIQDLQVPLGKICWSDSQGNESVINSADDLITAFNKIAQIELFMDLPGGSDSKADSEFEVIERDEEIALAESTKTPSPAQSPSQAIPEIPERPLIAEKSTNRAAHRRSSNYSKSQRRSSSKHCACNQYWPWSDAINPYSWSSNDSSDDRGHYLQHRCRSQCCCRCYCYGNYDY</sequence>
<accession>A0A3P6S7I3</accession>
<feature type="compositionally biased region" description="Basic residues" evidence="1">
    <location>
        <begin position="137"/>
        <end position="149"/>
    </location>
</feature>
<evidence type="ECO:0000313" key="2">
    <source>
        <dbReference type="EMBL" id="VDK63560.1"/>
    </source>
</evidence>
<dbReference type="AlphaFoldDB" id="A0A3P6S7I3"/>
<organism evidence="2 3">
    <name type="scientific">Cylicostephanus goldi</name>
    <name type="common">Nematode worm</name>
    <dbReference type="NCBI Taxonomy" id="71465"/>
    <lineage>
        <taxon>Eukaryota</taxon>
        <taxon>Metazoa</taxon>
        <taxon>Ecdysozoa</taxon>
        <taxon>Nematoda</taxon>
        <taxon>Chromadorea</taxon>
        <taxon>Rhabditida</taxon>
        <taxon>Rhabditina</taxon>
        <taxon>Rhabditomorpha</taxon>
        <taxon>Strongyloidea</taxon>
        <taxon>Strongylidae</taxon>
        <taxon>Cylicostephanus</taxon>
    </lineage>
</organism>
<gene>
    <name evidence="2" type="ORF">CGOC_LOCUS5719</name>
</gene>
<feature type="region of interest" description="Disordered" evidence="1">
    <location>
        <begin position="103"/>
        <end position="149"/>
    </location>
</feature>
<evidence type="ECO:0000313" key="3">
    <source>
        <dbReference type="Proteomes" id="UP000271889"/>
    </source>
</evidence>
<dbReference type="Proteomes" id="UP000271889">
    <property type="component" value="Unassembled WGS sequence"/>
</dbReference>
<reference evidence="2 3" key="1">
    <citation type="submission" date="2018-11" db="EMBL/GenBank/DDBJ databases">
        <authorList>
            <consortium name="Pathogen Informatics"/>
        </authorList>
    </citation>
    <scope>NUCLEOTIDE SEQUENCE [LARGE SCALE GENOMIC DNA]</scope>
</reference>
<name>A0A3P6S7I3_CYLGO</name>
<dbReference type="InterPro" id="IPR035127">
    <property type="entry name" value="SL4P"/>
</dbReference>
<dbReference type="EMBL" id="UYRV01017691">
    <property type="protein sequence ID" value="VDK63560.1"/>
    <property type="molecule type" value="Genomic_DNA"/>
</dbReference>
<proteinExistence type="predicted"/>
<protein>
    <submittedName>
        <fullName evidence="2">Uncharacterized protein</fullName>
    </submittedName>
</protein>
<feature type="compositionally biased region" description="Low complexity" evidence="1">
    <location>
        <begin position="110"/>
        <end position="119"/>
    </location>
</feature>
<evidence type="ECO:0000256" key="1">
    <source>
        <dbReference type="SAM" id="MobiDB-lite"/>
    </source>
</evidence>